<name>A0ABR4LSZ4_9EURO</name>
<keyword evidence="2" id="KW-0342">GTP-binding</keyword>
<dbReference type="InterPro" id="IPR030381">
    <property type="entry name" value="G_DYNAMIN_dom"/>
</dbReference>
<dbReference type="Proteomes" id="UP001610432">
    <property type="component" value="Unassembled WGS sequence"/>
</dbReference>
<keyword evidence="1" id="KW-0547">Nucleotide-binding</keyword>
<dbReference type="Gene3D" id="3.40.50.300">
    <property type="entry name" value="P-loop containing nucleotide triphosphate hydrolases"/>
    <property type="match status" value="1"/>
</dbReference>
<feature type="compositionally biased region" description="Acidic residues" evidence="3">
    <location>
        <begin position="408"/>
        <end position="424"/>
    </location>
</feature>
<evidence type="ECO:0000259" key="4">
    <source>
        <dbReference type="PROSITE" id="PS51388"/>
    </source>
</evidence>
<protein>
    <submittedName>
        <fullName evidence="6">P-loop containing nucleoside triphosphate hydrolase protein</fullName>
    </submittedName>
</protein>
<dbReference type="PRINTS" id="PR00195">
    <property type="entry name" value="DYNAMIN"/>
</dbReference>
<keyword evidence="7" id="KW-1185">Reference proteome</keyword>
<feature type="region of interest" description="Disordered" evidence="3">
    <location>
        <begin position="408"/>
        <end position="427"/>
    </location>
</feature>
<dbReference type="PANTHER" id="PTHR11566:SF215">
    <property type="entry name" value="DYNAMIN GTPASE"/>
    <property type="match status" value="1"/>
</dbReference>
<evidence type="ECO:0000256" key="2">
    <source>
        <dbReference type="ARBA" id="ARBA00023134"/>
    </source>
</evidence>
<dbReference type="InterPro" id="IPR027417">
    <property type="entry name" value="P-loop_NTPase"/>
</dbReference>
<gene>
    <name evidence="6" type="ORF">BJX67DRAFT_387757</name>
</gene>
<evidence type="ECO:0000256" key="1">
    <source>
        <dbReference type="ARBA" id="ARBA00022741"/>
    </source>
</evidence>
<evidence type="ECO:0000313" key="6">
    <source>
        <dbReference type="EMBL" id="KAL2867512.1"/>
    </source>
</evidence>
<organism evidence="6 7">
    <name type="scientific">Aspergillus lucknowensis</name>
    <dbReference type="NCBI Taxonomy" id="176173"/>
    <lineage>
        <taxon>Eukaryota</taxon>
        <taxon>Fungi</taxon>
        <taxon>Dikarya</taxon>
        <taxon>Ascomycota</taxon>
        <taxon>Pezizomycotina</taxon>
        <taxon>Eurotiomycetes</taxon>
        <taxon>Eurotiomycetidae</taxon>
        <taxon>Eurotiales</taxon>
        <taxon>Aspergillaceae</taxon>
        <taxon>Aspergillus</taxon>
        <taxon>Aspergillus subgen. Nidulantes</taxon>
    </lineage>
</organism>
<dbReference type="InterPro" id="IPR001401">
    <property type="entry name" value="Dynamin_GTPase"/>
</dbReference>
<accession>A0ABR4LSZ4</accession>
<dbReference type="SUPFAM" id="SSF52540">
    <property type="entry name" value="P-loop containing nucleoside triphosphate hydrolases"/>
    <property type="match status" value="1"/>
</dbReference>
<evidence type="ECO:0000313" key="7">
    <source>
        <dbReference type="Proteomes" id="UP001610432"/>
    </source>
</evidence>
<dbReference type="InterPro" id="IPR022812">
    <property type="entry name" value="Dynamin"/>
</dbReference>
<dbReference type="InterPro" id="IPR045063">
    <property type="entry name" value="Dynamin_N"/>
</dbReference>
<dbReference type="InterPro" id="IPR000375">
    <property type="entry name" value="Dynamin_stalk"/>
</dbReference>
<evidence type="ECO:0000256" key="3">
    <source>
        <dbReference type="SAM" id="MobiDB-lite"/>
    </source>
</evidence>
<dbReference type="PROSITE" id="PS51718">
    <property type="entry name" value="G_DYNAMIN_2"/>
    <property type="match status" value="1"/>
</dbReference>
<reference evidence="6 7" key="1">
    <citation type="submission" date="2024-07" db="EMBL/GenBank/DDBJ databases">
        <title>Section-level genome sequencing and comparative genomics of Aspergillus sections Usti and Cavernicolus.</title>
        <authorList>
            <consortium name="Lawrence Berkeley National Laboratory"/>
            <person name="Nybo J.L."/>
            <person name="Vesth T.C."/>
            <person name="Theobald S."/>
            <person name="Frisvad J.C."/>
            <person name="Larsen T.O."/>
            <person name="Kjaerboelling I."/>
            <person name="Rothschild-Mancinelli K."/>
            <person name="Lyhne E.K."/>
            <person name="Kogle M.E."/>
            <person name="Barry K."/>
            <person name="Clum A."/>
            <person name="Na H."/>
            <person name="Ledsgaard L."/>
            <person name="Lin J."/>
            <person name="Lipzen A."/>
            <person name="Kuo A."/>
            <person name="Riley R."/>
            <person name="Mondo S."/>
            <person name="Labutti K."/>
            <person name="Haridas S."/>
            <person name="Pangalinan J."/>
            <person name="Salamov A.A."/>
            <person name="Simmons B.A."/>
            <person name="Magnuson J.K."/>
            <person name="Chen J."/>
            <person name="Drula E."/>
            <person name="Henrissat B."/>
            <person name="Wiebenga A."/>
            <person name="Lubbers R.J."/>
            <person name="Gomes A.C."/>
            <person name="Macurrencykelacurrency M.R."/>
            <person name="Stajich J."/>
            <person name="Grigoriev I.V."/>
            <person name="Mortensen U.H."/>
            <person name="De Vries R.P."/>
            <person name="Baker S.E."/>
            <person name="Andersen M.R."/>
        </authorList>
    </citation>
    <scope>NUCLEOTIDE SEQUENCE [LARGE SCALE GENOMIC DNA]</scope>
    <source>
        <strain evidence="6 7">CBS 449.75</strain>
    </source>
</reference>
<dbReference type="EMBL" id="JBFXLQ010000018">
    <property type="protein sequence ID" value="KAL2867512.1"/>
    <property type="molecule type" value="Genomic_DNA"/>
</dbReference>
<dbReference type="Pfam" id="PF00350">
    <property type="entry name" value="Dynamin_N"/>
    <property type="match status" value="1"/>
</dbReference>
<feature type="domain" description="Dynamin-type G" evidence="5">
    <location>
        <begin position="32"/>
        <end position="312"/>
    </location>
</feature>
<evidence type="ECO:0000259" key="5">
    <source>
        <dbReference type="PROSITE" id="PS51718"/>
    </source>
</evidence>
<dbReference type="InterPro" id="IPR020850">
    <property type="entry name" value="GED_dom"/>
</dbReference>
<proteinExistence type="predicted"/>
<feature type="domain" description="GED" evidence="4">
    <location>
        <begin position="619"/>
        <end position="706"/>
    </location>
</feature>
<comment type="caution">
    <text evidence="6">The sequence shown here is derived from an EMBL/GenBank/DDBJ whole genome shotgun (WGS) entry which is preliminary data.</text>
</comment>
<dbReference type="GeneID" id="98149351"/>
<dbReference type="Pfam" id="PF02212">
    <property type="entry name" value="GED"/>
    <property type="match status" value="1"/>
</dbReference>
<dbReference type="CDD" id="cd08771">
    <property type="entry name" value="DLP_1"/>
    <property type="match status" value="1"/>
</dbReference>
<dbReference type="InterPro" id="IPR003130">
    <property type="entry name" value="GED"/>
</dbReference>
<dbReference type="Pfam" id="PF01031">
    <property type="entry name" value="Dynamin_M"/>
    <property type="match status" value="1"/>
</dbReference>
<dbReference type="RefSeq" id="XP_070886491.1">
    <property type="nucleotide sequence ID" value="XM_071034279.1"/>
</dbReference>
<dbReference type="PANTHER" id="PTHR11566">
    <property type="entry name" value="DYNAMIN"/>
    <property type="match status" value="1"/>
</dbReference>
<dbReference type="SMART" id="SM00053">
    <property type="entry name" value="DYNc"/>
    <property type="match status" value="1"/>
</dbReference>
<dbReference type="GO" id="GO:0016787">
    <property type="term" value="F:hydrolase activity"/>
    <property type="evidence" value="ECO:0007669"/>
    <property type="project" value="UniProtKB-KW"/>
</dbReference>
<sequence>MVAYNLDESKALADPALLDKIDKLFECNVGEYVNLPQLVVVGDQSSGKSSVLEGLTGLGFPRDSGLCTRHATQIIFRRAEGGERKISASIIPGPDIDDEEHVSRLKEWAFDDIQSLSPASFSRMMTEVHGLMGLSTTRDDGLPTFSKSVLKLEICGPSEDHLSVIDVPGIFRNTTPGLTTKDDKTMVRDMVHGYMKNPRSIMLTVVPANVDIATQEIIEMARELDPEGERTLGVITKPDLVDKGTETKLGWVILRNPGQMEMQDGDPDRGNLEEKLRSQHPWSTVPRDRFGITALRVHLRETVTANARRAFPSVRSEISKRLRTSLEALQALGAERETPDQQIRYLLDVVSAFQAITSDALNSNYSANDHFETEKGLRLASNIVNRNEVFAEDMAQWGHEFDFGSYDEEEVPDVSESTPDDSFDTELSAPSTLATRKCHTLSDIEEILPETCKIARPLRGSISPWLEKQYRESRGFEIGTFNPVLLSTIMKKQSSKWIALANGYISDLAVIVHSFIVTALNLACPDTQVCHNLLSVLLDELLDRYKKAVDEVEFLLHVERSGTPMTLNHYLNASLQKCREERQVAKIEEKAFDDCSHGKVVRVGDLAHQQHMSNMTYTIHDISDILRSYYKVARKRFVDNICMQAAGYYLVNGPGTPMKLFSPSLVTCLTSEQLEEIAGEDVLLKRKRRQLLKEVADLKAAKKILF</sequence>
<dbReference type="PROSITE" id="PS51388">
    <property type="entry name" value="GED"/>
    <property type="match status" value="1"/>
</dbReference>
<keyword evidence="6" id="KW-0378">Hydrolase</keyword>